<dbReference type="AlphaFoldDB" id="A0AAN6ZPV6"/>
<feature type="compositionally biased region" description="Low complexity" evidence="1">
    <location>
        <begin position="157"/>
        <end position="186"/>
    </location>
</feature>
<feature type="compositionally biased region" description="Low complexity" evidence="1">
    <location>
        <begin position="130"/>
        <end position="149"/>
    </location>
</feature>
<feature type="compositionally biased region" description="Low complexity" evidence="1">
    <location>
        <begin position="392"/>
        <end position="415"/>
    </location>
</feature>
<reference evidence="2" key="1">
    <citation type="journal article" date="2023" name="Mol. Phylogenet. Evol.">
        <title>Genome-scale phylogeny and comparative genomics of the fungal order Sordariales.</title>
        <authorList>
            <person name="Hensen N."/>
            <person name="Bonometti L."/>
            <person name="Westerberg I."/>
            <person name="Brannstrom I.O."/>
            <person name="Guillou S."/>
            <person name="Cros-Aarteil S."/>
            <person name="Calhoun S."/>
            <person name="Haridas S."/>
            <person name="Kuo A."/>
            <person name="Mondo S."/>
            <person name="Pangilinan J."/>
            <person name="Riley R."/>
            <person name="LaButti K."/>
            <person name="Andreopoulos B."/>
            <person name="Lipzen A."/>
            <person name="Chen C."/>
            <person name="Yan M."/>
            <person name="Daum C."/>
            <person name="Ng V."/>
            <person name="Clum A."/>
            <person name="Steindorff A."/>
            <person name="Ohm R.A."/>
            <person name="Martin F."/>
            <person name="Silar P."/>
            <person name="Natvig D.O."/>
            <person name="Lalanne C."/>
            <person name="Gautier V."/>
            <person name="Ament-Velasquez S.L."/>
            <person name="Kruys A."/>
            <person name="Hutchinson M.I."/>
            <person name="Powell A.J."/>
            <person name="Barry K."/>
            <person name="Miller A.N."/>
            <person name="Grigoriev I.V."/>
            <person name="Debuchy R."/>
            <person name="Gladieux P."/>
            <person name="Hiltunen Thoren M."/>
            <person name="Johannesson H."/>
        </authorList>
    </citation>
    <scope>NUCLEOTIDE SEQUENCE</scope>
    <source>
        <strain evidence="2">CBS 141.50</strain>
    </source>
</reference>
<feature type="region of interest" description="Disordered" evidence="1">
    <location>
        <begin position="89"/>
        <end position="108"/>
    </location>
</feature>
<dbReference type="GeneID" id="87820074"/>
<sequence length="600" mass="64967">MATRFEMLDKQLDRLERLFARKKRVTEFDDNSEVARKRPATPIPFSPRFDATSMSFPQPSYIRPTSSRMMAREEISMAPQYIRRARSLPEASNTPSLGAPAPENESTTAVGDVLSEFPAVPSRQPSIAASIAMRSSSSSPQARSGRPSPELMEFTFSPSSAGPDSDSSATGRRSRTGTRTPIRTPSVSPKAQSGRTRYFTGAQESPISPASLQQKLMRSPKSSLRKLLAPPLSARPTLSIRTKLGDDGKNINRSRSLSISGANARDASEALRKSISLSNLFALAPSNPDTASFKEPSLNDFLALSDDDIADGENTSRVQPAKLNPPTFGLPSSPSPTASPVRSKPAHPLLTLSPPLASRPAAAAAFEAARIATKYQFDLVYVVNLWPSHMSRPSHSSPLSRSCGTPVATSFSTAPTPSPPESPVSQVSEYDSSHDSRAPTPRDVPRSGITGRLLAAYGLTSLMNPFRISAPAHQKMLRTSDWLKYNNYTGIKDEFACGYGRSFYTGHSAARGSDAQHTTTAQHKNQPANRGIVFAAFRVPREDGEPISLNPQELEELHQDAQALVDMLIDMHMTPRRSPTPISATPSRRMMGPSTPLVTA</sequence>
<dbReference type="RefSeq" id="XP_062638277.1">
    <property type="nucleotide sequence ID" value="XM_062783461.1"/>
</dbReference>
<gene>
    <name evidence="2" type="ORF">C8A04DRAFT_36262</name>
</gene>
<comment type="caution">
    <text evidence="2">The sequence shown here is derived from an EMBL/GenBank/DDBJ whole genome shotgun (WGS) entry which is preliminary data.</text>
</comment>
<feature type="region of interest" description="Disordered" evidence="1">
    <location>
        <begin position="574"/>
        <end position="600"/>
    </location>
</feature>
<protein>
    <submittedName>
        <fullName evidence="2">Uncharacterized protein</fullName>
    </submittedName>
</protein>
<proteinExistence type="predicted"/>
<evidence type="ECO:0000313" key="3">
    <source>
        <dbReference type="Proteomes" id="UP001302676"/>
    </source>
</evidence>
<feature type="region of interest" description="Disordered" evidence="1">
    <location>
        <begin position="392"/>
        <end position="447"/>
    </location>
</feature>
<organism evidence="2 3">
    <name type="scientific">Dichotomopilus funicola</name>
    <dbReference type="NCBI Taxonomy" id="1934379"/>
    <lineage>
        <taxon>Eukaryota</taxon>
        <taxon>Fungi</taxon>
        <taxon>Dikarya</taxon>
        <taxon>Ascomycota</taxon>
        <taxon>Pezizomycotina</taxon>
        <taxon>Sordariomycetes</taxon>
        <taxon>Sordariomycetidae</taxon>
        <taxon>Sordariales</taxon>
        <taxon>Chaetomiaceae</taxon>
        <taxon>Dichotomopilus</taxon>
    </lineage>
</organism>
<feature type="compositionally biased region" description="Polar residues" evidence="1">
    <location>
        <begin position="330"/>
        <end position="340"/>
    </location>
</feature>
<feature type="region of interest" description="Disordered" evidence="1">
    <location>
        <begin position="130"/>
        <end position="208"/>
    </location>
</feature>
<feature type="region of interest" description="Disordered" evidence="1">
    <location>
        <begin position="27"/>
        <end position="58"/>
    </location>
</feature>
<evidence type="ECO:0000256" key="1">
    <source>
        <dbReference type="SAM" id="MobiDB-lite"/>
    </source>
</evidence>
<feature type="region of interest" description="Disordered" evidence="1">
    <location>
        <begin position="310"/>
        <end position="349"/>
    </location>
</feature>
<accession>A0AAN6ZPV6</accession>
<reference evidence="2" key="2">
    <citation type="submission" date="2023-05" db="EMBL/GenBank/DDBJ databases">
        <authorList>
            <consortium name="Lawrence Berkeley National Laboratory"/>
            <person name="Steindorff A."/>
            <person name="Hensen N."/>
            <person name="Bonometti L."/>
            <person name="Westerberg I."/>
            <person name="Brannstrom I.O."/>
            <person name="Guillou S."/>
            <person name="Cros-Aarteil S."/>
            <person name="Calhoun S."/>
            <person name="Haridas S."/>
            <person name="Kuo A."/>
            <person name="Mondo S."/>
            <person name="Pangilinan J."/>
            <person name="Riley R."/>
            <person name="Labutti K."/>
            <person name="Andreopoulos B."/>
            <person name="Lipzen A."/>
            <person name="Chen C."/>
            <person name="Yanf M."/>
            <person name="Daum C."/>
            <person name="Ng V."/>
            <person name="Clum A."/>
            <person name="Ohm R."/>
            <person name="Martin F."/>
            <person name="Silar P."/>
            <person name="Natvig D."/>
            <person name="Lalanne C."/>
            <person name="Gautier V."/>
            <person name="Ament-Velasquez S.L."/>
            <person name="Kruys A."/>
            <person name="Hutchinson M.I."/>
            <person name="Powell A.J."/>
            <person name="Barry K."/>
            <person name="Miller A.N."/>
            <person name="Grigoriev I.V."/>
            <person name="Debuchy R."/>
            <person name="Gladieux P."/>
            <person name="Thoren M.H."/>
            <person name="Johannesson H."/>
        </authorList>
    </citation>
    <scope>NUCLEOTIDE SEQUENCE</scope>
    <source>
        <strain evidence="2">CBS 141.50</strain>
    </source>
</reference>
<dbReference type="EMBL" id="MU853573">
    <property type="protein sequence ID" value="KAK4144906.1"/>
    <property type="molecule type" value="Genomic_DNA"/>
</dbReference>
<evidence type="ECO:0000313" key="2">
    <source>
        <dbReference type="EMBL" id="KAK4144906.1"/>
    </source>
</evidence>
<keyword evidence="3" id="KW-1185">Reference proteome</keyword>
<dbReference type="Proteomes" id="UP001302676">
    <property type="component" value="Unassembled WGS sequence"/>
</dbReference>
<name>A0AAN6ZPV6_9PEZI</name>